<name>A0A3R7M5J0_9TRYP</name>
<evidence type="ECO:0000313" key="2">
    <source>
        <dbReference type="Proteomes" id="UP000284403"/>
    </source>
</evidence>
<protein>
    <submittedName>
        <fullName evidence="1">Uncharacterized protein</fullName>
    </submittedName>
</protein>
<accession>A0A3R7M5J0</accession>
<organism evidence="1 2">
    <name type="scientific">Trypanosoma conorhini</name>
    <dbReference type="NCBI Taxonomy" id="83891"/>
    <lineage>
        <taxon>Eukaryota</taxon>
        <taxon>Discoba</taxon>
        <taxon>Euglenozoa</taxon>
        <taxon>Kinetoplastea</taxon>
        <taxon>Metakinetoplastina</taxon>
        <taxon>Trypanosomatida</taxon>
        <taxon>Trypanosomatidae</taxon>
        <taxon>Trypanosoma</taxon>
    </lineage>
</organism>
<dbReference type="EMBL" id="MKKU01000021">
    <property type="protein sequence ID" value="RNF26971.1"/>
    <property type="molecule type" value="Genomic_DNA"/>
</dbReference>
<proteinExistence type="predicted"/>
<dbReference type="Proteomes" id="UP000284403">
    <property type="component" value="Unassembled WGS sequence"/>
</dbReference>
<dbReference type="GeneID" id="40314387"/>
<dbReference type="RefSeq" id="XP_029232177.1">
    <property type="nucleotide sequence ID" value="XM_029367716.1"/>
</dbReference>
<comment type="caution">
    <text evidence="1">The sequence shown here is derived from an EMBL/GenBank/DDBJ whole genome shotgun (WGS) entry which is preliminary data.</text>
</comment>
<dbReference type="OrthoDB" id="245862at2759"/>
<dbReference type="AlphaFoldDB" id="A0A3R7M5J0"/>
<evidence type="ECO:0000313" key="1">
    <source>
        <dbReference type="EMBL" id="RNF26971.1"/>
    </source>
</evidence>
<reference evidence="1 2" key="1">
    <citation type="journal article" date="2018" name="BMC Genomics">
        <title>Genomic comparison of Trypanosoma conorhini and Trypanosoma rangeli to Trypanosoma cruzi strains of high and low virulence.</title>
        <authorList>
            <person name="Bradwell K.R."/>
            <person name="Koparde V.N."/>
            <person name="Matveyev A.V."/>
            <person name="Serrano M.G."/>
            <person name="Alves J.M."/>
            <person name="Parikh H."/>
            <person name="Huang B."/>
            <person name="Lee V."/>
            <person name="Espinosa-Alvarez O."/>
            <person name="Ortiz P.A."/>
            <person name="Costa-Martins A.G."/>
            <person name="Teixeira M.M."/>
            <person name="Buck G.A."/>
        </authorList>
    </citation>
    <scope>NUCLEOTIDE SEQUENCE [LARGE SCALE GENOMIC DNA]</scope>
    <source>
        <strain evidence="1 2">025E</strain>
    </source>
</reference>
<gene>
    <name evidence="1" type="ORF">Tco025E_00776</name>
</gene>
<sequence>MFGFRDDALTREFLVHASIRDDAPQRLRLKVQDPLSAEDMLQQIARQLVEPTTSISAEAPTRMPISLDSHLLAFSAEENCFVPVDGKPADMLKVFAHLLVHPFSAVPSLVPSAAVSRRSSSNSVTLCASATNGGAGLKGASPKDGCFLSRNSTSAGTRRSEPFGQTFRLSPYRTDEFFSQTLDQMDGSDTYRKRKKLPLTLECMLKVVEFLLSEYSARAAEDVIEPTEKSVWGLIEDIASRNGGVSTRSLDPVMLDAFMETILCGISTGRIQRTSRRQLPSRSAEKKYVAM</sequence>
<keyword evidence="2" id="KW-1185">Reference proteome</keyword>